<dbReference type="Proteomes" id="UP000693970">
    <property type="component" value="Unassembled WGS sequence"/>
</dbReference>
<keyword evidence="4" id="KW-1185">Reference proteome</keyword>
<feature type="region of interest" description="Disordered" evidence="1">
    <location>
        <begin position="44"/>
        <end position="73"/>
    </location>
</feature>
<gene>
    <name evidence="3" type="ORF">IV203_021685</name>
    <name evidence="2" type="ORF">IV203_022762</name>
</gene>
<comment type="caution">
    <text evidence="3">The sequence shown here is derived from an EMBL/GenBank/DDBJ whole genome shotgun (WGS) entry which is preliminary data.</text>
</comment>
<organism evidence="3 4">
    <name type="scientific">Nitzschia inconspicua</name>
    <dbReference type="NCBI Taxonomy" id="303405"/>
    <lineage>
        <taxon>Eukaryota</taxon>
        <taxon>Sar</taxon>
        <taxon>Stramenopiles</taxon>
        <taxon>Ochrophyta</taxon>
        <taxon>Bacillariophyta</taxon>
        <taxon>Bacillariophyceae</taxon>
        <taxon>Bacillariophycidae</taxon>
        <taxon>Bacillariales</taxon>
        <taxon>Bacillariaceae</taxon>
        <taxon>Nitzschia</taxon>
    </lineage>
</organism>
<reference evidence="3" key="1">
    <citation type="journal article" date="2021" name="Sci. Rep.">
        <title>Diploid genomic architecture of Nitzschia inconspicua, an elite biomass production diatom.</title>
        <authorList>
            <person name="Oliver A."/>
            <person name="Podell S."/>
            <person name="Pinowska A."/>
            <person name="Traller J.C."/>
            <person name="Smith S.R."/>
            <person name="McClure R."/>
            <person name="Beliaev A."/>
            <person name="Bohutskyi P."/>
            <person name="Hill E.A."/>
            <person name="Rabines A."/>
            <person name="Zheng H."/>
            <person name="Allen L.Z."/>
            <person name="Kuo A."/>
            <person name="Grigoriev I.V."/>
            <person name="Allen A.E."/>
            <person name="Hazlebeck D."/>
            <person name="Allen E.E."/>
        </authorList>
    </citation>
    <scope>NUCLEOTIDE SEQUENCE</scope>
    <source>
        <strain evidence="3">Hildebrandi</strain>
    </source>
</reference>
<proteinExistence type="predicted"/>
<dbReference type="EMBL" id="JAGRRH010000093">
    <property type="protein sequence ID" value="KAG7337147.1"/>
    <property type="molecule type" value="Genomic_DNA"/>
</dbReference>
<feature type="compositionally biased region" description="Basic residues" evidence="1">
    <location>
        <begin position="55"/>
        <end position="68"/>
    </location>
</feature>
<reference evidence="3" key="2">
    <citation type="submission" date="2021-04" db="EMBL/GenBank/DDBJ databases">
        <authorList>
            <person name="Podell S."/>
        </authorList>
    </citation>
    <scope>NUCLEOTIDE SEQUENCE</scope>
    <source>
        <strain evidence="3">Hildebrandi</strain>
    </source>
</reference>
<evidence type="ECO:0000313" key="4">
    <source>
        <dbReference type="Proteomes" id="UP000693970"/>
    </source>
</evidence>
<sequence length="107" mass="11841">MFDKGADPNTATKSAEASEILFSTTKDLKRGLELFKGRRGISDKEEMMEGIGPKARVKTGPKQHRPQRIRNSEVGTFDRTVLIGRVGTSWTNDITSCSNNARTEELA</sequence>
<evidence type="ECO:0000313" key="3">
    <source>
        <dbReference type="EMBL" id="KAG7343677.1"/>
    </source>
</evidence>
<evidence type="ECO:0000313" key="2">
    <source>
        <dbReference type="EMBL" id="KAG7337147.1"/>
    </source>
</evidence>
<accession>A0A9K3PDH8</accession>
<evidence type="ECO:0000256" key="1">
    <source>
        <dbReference type="SAM" id="MobiDB-lite"/>
    </source>
</evidence>
<name>A0A9K3PDH8_9STRA</name>
<protein>
    <submittedName>
        <fullName evidence="3">Uncharacterized protein</fullName>
    </submittedName>
</protein>
<dbReference type="AlphaFoldDB" id="A0A9K3PDH8"/>
<dbReference type="EMBL" id="JAGRRH010000023">
    <property type="protein sequence ID" value="KAG7343677.1"/>
    <property type="molecule type" value="Genomic_DNA"/>
</dbReference>